<dbReference type="InterPro" id="IPR045028">
    <property type="entry name" value="DinG/Rad3-like"/>
</dbReference>
<evidence type="ECO:0000259" key="1">
    <source>
        <dbReference type="Pfam" id="PF13307"/>
    </source>
</evidence>
<dbReference type="GO" id="GO:0016818">
    <property type="term" value="F:hydrolase activity, acting on acid anhydrides, in phosphorus-containing anhydrides"/>
    <property type="evidence" value="ECO:0007669"/>
    <property type="project" value="InterPro"/>
</dbReference>
<keyword evidence="3" id="KW-1185">Reference proteome</keyword>
<dbReference type="GO" id="GO:0006366">
    <property type="term" value="P:transcription by RNA polymerase II"/>
    <property type="evidence" value="ECO:0007669"/>
    <property type="project" value="TreeGrafter"/>
</dbReference>
<gene>
    <name evidence="2" type="ORF">Zmor_011724</name>
</gene>
<dbReference type="InterPro" id="IPR006555">
    <property type="entry name" value="ATP-dep_Helicase_C"/>
</dbReference>
<dbReference type="GO" id="GO:0003678">
    <property type="term" value="F:DNA helicase activity"/>
    <property type="evidence" value="ECO:0007669"/>
    <property type="project" value="InterPro"/>
</dbReference>
<dbReference type="Pfam" id="PF13307">
    <property type="entry name" value="Helicase_C_2"/>
    <property type="match status" value="1"/>
</dbReference>
<accession>A0AA38HIY4</accession>
<dbReference type="InterPro" id="IPR027417">
    <property type="entry name" value="P-loop_NTPase"/>
</dbReference>
<comment type="caution">
    <text evidence="2">The sequence shown here is derived from an EMBL/GenBank/DDBJ whole genome shotgun (WGS) entry which is preliminary data.</text>
</comment>
<sequence>MPTQARLDYLRHEFFIEENDFLTFDAMRHAAQCVGRVLRSKTDYGIMIFADKRYSRMDKREKLPLWMQEHLKRNTNLATQDVVNASKVFLRDMAQPFTLVAKKFLTL</sequence>
<organism evidence="2 3">
    <name type="scientific">Zophobas morio</name>
    <dbReference type="NCBI Taxonomy" id="2755281"/>
    <lineage>
        <taxon>Eukaryota</taxon>
        <taxon>Metazoa</taxon>
        <taxon>Ecdysozoa</taxon>
        <taxon>Arthropoda</taxon>
        <taxon>Hexapoda</taxon>
        <taxon>Insecta</taxon>
        <taxon>Pterygota</taxon>
        <taxon>Neoptera</taxon>
        <taxon>Endopterygota</taxon>
        <taxon>Coleoptera</taxon>
        <taxon>Polyphaga</taxon>
        <taxon>Cucujiformia</taxon>
        <taxon>Tenebrionidae</taxon>
        <taxon>Zophobas</taxon>
    </lineage>
</organism>
<dbReference type="PANTHER" id="PTHR11472:SF1">
    <property type="entry name" value="GENERAL TRANSCRIPTION AND DNA REPAIR FACTOR IIH HELICASE SUBUNIT XPD"/>
    <property type="match status" value="1"/>
</dbReference>
<feature type="domain" description="ATP-dependent helicase C-terminal" evidence="1">
    <location>
        <begin position="4"/>
        <end position="69"/>
    </location>
</feature>
<dbReference type="GO" id="GO:0045951">
    <property type="term" value="P:positive regulation of mitotic recombination"/>
    <property type="evidence" value="ECO:0007669"/>
    <property type="project" value="TreeGrafter"/>
</dbReference>
<evidence type="ECO:0000313" key="2">
    <source>
        <dbReference type="EMBL" id="KAJ3616690.1"/>
    </source>
</evidence>
<evidence type="ECO:0000313" key="3">
    <source>
        <dbReference type="Proteomes" id="UP001168821"/>
    </source>
</evidence>
<reference evidence="2" key="1">
    <citation type="journal article" date="2023" name="G3 (Bethesda)">
        <title>Whole genome assemblies of Zophobas morio and Tenebrio molitor.</title>
        <authorList>
            <person name="Kaur S."/>
            <person name="Stinson S.A."/>
            <person name="diCenzo G.C."/>
        </authorList>
    </citation>
    <scope>NUCLEOTIDE SEQUENCE</scope>
    <source>
        <strain evidence="2">QUZm001</strain>
    </source>
</reference>
<proteinExistence type="predicted"/>
<dbReference type="GO" id="GO:0005634">
    <property type="term" value="C:nucleus"/>
    <property type="evidence" value="ECO:0007669"/>
    <property type="project" value="InterPro"/>
</dbReference>
<dbReference type="EMBL" id="JALNTZ010003021">
    <property type="protein sequence ID" value="KAJ3616690.1"/>
    <property type="molecule type" value="Genomic_DNA"/>
</dbReference>
<dbReference type="Proteomes" id="UP001168821">
    <property type="component" value="Unassembled WGS sequence"/>
</dbReference>
<dbReference type="GO" id="GO:0003684">
    <property type="term" value="F:damaged DNA binding"/>
    <property type="evidence" value="ECO:0007669"/>
    <property type="project" value="TreeGrafter"/>
</dbReference>
<name>A0AA38HIY4_9CUCU</name>
<dbReference type="PANTHER" id="PTHR11472">
    <property type="entry name" value="DNA REPAIR DEAD HELICASE RAD3/XP-D SUBFAMILY MEMBER"/>
    <property type="match status" value="1"/>
</dbReference>
<dbReference type="GO" id="GO:0005524">
    <property type="term" value="F:ATP binding"/>
    <property type="evidence" value="ECO:0007669"/>
    <property type="project" value="InterPro"/>
</dbReference>
<dbReference type="AlphaFoldDB" id="A0AA38HIY4"/>
<dbReference type="PRINTS" id="PR00852">
    <property type="entry name" value="XRODRMPGMNTD"/>
</dbReference>
<dbReference type="InterPro" id="IPR001945">
    <property type="entry name" value="RAD3/XPD"/>
</dbReference>
<dbReference type="Gene3D" id="3.40.50.300">
    <property type="entry name" value="P-loop containing nucleotide triphosphate hydrolases"/>
    <property type="match status" value="1"/>
</dbReference>
<dbReference type="GO" id="GO:0006289">
    <property type="term" value="P:nucleotide-excision repair"/>
    <property type="evidence" value="ECO:0007669"/>
    <property type="project" value="InterPro"/>
</dbReference>
<protein>
    <recommendedName>
        <fullName evidence="1">ATP-dependent helicase C-terminal domain-containing protein</fullName>
    </recommendedName>
</protein>